<evidence type="ECO:0000256" key="1">
    <source>
        <dbReference type="ARBA" id="ARBA00022723"/>
    </source>
</evidence>
<dbReference type="PANTHER" id="PTHR24085">
    <property type="entry name" value="NUCLEAR HORMONE RECEPTOR"/>
    <property type="match status" value="1"/>
</dbReference>
<evidence type="ECO:0000256" key="3">
    <source>
        <dbReference type="ARBA" id="ARBA00022833"/>
    </source>
</evidence>
<keyword evidence="1" id="KW-0479">Metal-binding</keyword>
<feature type="region of interest" description="Disordered" evidence="9">
    <location>
        <begin position="545"/>
        <end position="579"/>
    </location>
</feature>
<dbReference type="SMART" id="SM00399">
    <property type="entry name" value="ZnF_C4"/>
    <property type="match status" value="1"/>
</dbReference>
<keyword evidence="7 11" id="KW-0675">Receptor</keyword>
<evidence type="ECO:0000256" key="2">
    <source>
        <dbReference type="ARBA" id="ARBA00022771"/>
    </source>
</evidence>
<dbReference type="InterPro" id="IPR001628">
    <property type="entry name" value="Znf_hrmn_rcpt"/>
</dbReference>
<evidence type="ECO:0000256" key="5">
    <source>
        <dbReference type="ARBA" id="ARBA00023125"/>
    </source>
</evidence>
<feature type="region of interest" description="Disordered" evidence="9">
    <location>
        <begin position="420"/>
        <end position="461"/>
    </location>
</feature>
<feature type="region of interest" description="Disordered" evidence="9">
    <location>
        <begin position="316"/>
        <end position="337"/>
    </location>
</feature>
<evidence type="ECO:0000256" key="9">
    <source>
        <dbReference type="SAM" id="MobiDB-lite"/>
    </source>
</evidence>
<dbReference type="GO" id="GO:0035259">
    <property type="term" value="F:nuclear glucocorticoid receptor binding"/>
    <property type="evidence" value="ECO:0007669"/>
    <property type="project" value="TreeGrafter"/>
</dbReference>
<keyword evidence="3" id="KW-0862">Zinc</keyword>
<evidence type="ECO:0000256" key="4">
    <source>
        <dbReference type="ARBA" id="ARBA00023015"/>
    </source>
</evidence>
<name>A0A6F9DMT5_9ASCI</name>
<dbReference type="GO" id="GO:0000978">
    <property type="term" value="F:RNA polymerase II cis-regulatory region sequence-specific DNA binding"/>
    <property type="evidence" value="ECO:0007669"/>
    <property type="project" value="TreeGrafter"/>
</dbReference>
<feature type="region of interest" description="Disordered" evidence="9">
    <location>
        <begin position="153"/>
        <end position="178"/>
    </location>
</feature>
<feature type="compositionally biased region" description="Polar residues" evidence="9">
    <location>
        <begin position="435"/>
        <end position="461"/>
    </location>
</feature>
<dbReference type="GO" id="GO:0000981">
    <property type="term" value="F:DNA-binding transcription factor activity, RNA polymerase II-specific"/>
    <property type="evidence" value="ECO:0007669"/>
    <property type="project" value="TreeGrafter"/>
</dbReference>
<dbReference type="GO" id="GO:0008270">
    <property type="term" value="F:zinc ion binding"/>
    <property type="evidence" value="ECO:0007669"/>
    <property type="project" value="UniProtKB-KW"/>
</dbReference>
<keyword evidence="8" id="KW-0539">Nucleus</keyword>
<protein>
    <submittedName>
        <fullName evidence="11">NR-like nuclear receptor</fullName>
    </submittedName>
</protein>
<dbReference type="PROSITE" id="PS00031">
    <property type="entry name" value="NUCLEAR_REC_DBD_1"/>
    <property type="match status" value="1"/>
</dbReference>
<keyword evidence="5" id="KW-0238">DNA-binding</keyword>
<dbReference type="InterPro" id="IPR013088">
    <property type="entry name" value="Znf_NHR/GATA"/>
</dbReference>
<dbReference type="CDD" id="cd06969">
    <property type="entry name" value="NR_DBD_NGFI-B"/>
    <property type="match status" value="1"/>
</dbReference>
<sequence>MSRLDFTFQLSNRGPGGLLGTSPQPHDVLAALRGAQDLPRLSESILDGQVLDTDQRSSSSSSLIGFDDADVTEMHETLLDRGLIAHPLKEKLYEQSYGRKSPITIHSLTTSGGGLKISGNMAPSNGYTRKWHRNAQDVSLAAVLSPTTSQWLNPGMTSLHKTSPEPPTSSPSDLGLLDEERNQSGTFNRNLGVYSGTPPTSPIDLVEFRVPESRLNEDFDFLSEMKAKQKPIVSQQHSWSENTRRRYLSFDPVFSSPFDLNPRSRSTVHDLDYPSGESTHSFNEDSVKFETVERSATEALHPECKIHLLNQDFNASTSSTSQGMHCTSNSSRQTDLQSPSLQLPNLFQHPQSHQHIHQHESSVSKRRRVSLPVGQPIQISHHGYPHQHFNAHLNNNNNGGNKIDVKIEYFSPDDVRLNRVKFSPSHPSHQHQGRSKTSLPTPIVGPSTSHAQTHPSVSPLSQGSYGGFGEGTCAVCGDKARWQHYGVLACEGCKGFFKRSVQKDAKYVCLGNKNCPIDKKTRTHCPYCRYQKCISVGMIKNVVRIDRPRKPSKTKSSNKPSVNQSKPSPMIQPLPSTTCPLTTTSANHNVNIAHVTTHARIHGDQHPQQQQQQPHQNFTGFDLAAHQSSSSMQTFFH</sequence>
<evidence type="ECO:0000256" key="6">
    <source>
        <dbReference type="ARBA" id="ARBA00023163"/>
    </source>
</evidence>
<dbReference type="GO" id="GO:0005634">
    <property type="term" value="C:nucleus"/>
    <property type="evidence" value="ECO:0007669"/>
    <property type="project" value="TreeGrafter"/>
</dbReference>
<dbReference type="Gene3D" id="3.30.50.10">
    <property type="entry name" value="Erythroid Transcription Factor GATA-1, subunit A"/>
    <property type="match status" value="1"/>
</dbReference>
<dbReference type="FunFam" id="3.30.50.10:FF:000116">
    <property type="entry name" value="Nuclear receptor subfamily 4, group A, member 1"/>
    <property type="match status" value="1"/>
</dbReference>
<dbReference type="PRINTS" id="PR00047">
    <property type="entry name" value="STROIDFINGER"/>
</dbReference>
<dbReference type="GO" id="GO:0005667">
    <property type="term" value="C:transcription regulator complex"/>
    <property type="evidence" value="ECO:0007669"/>
    <property type="project" value="TreeGrafter"/>
</dbReference>
<keyword evidence="4" id="KW-0805">Transcription regulation</keyword>
<accession>A0A6F9DMT5</accession>
<dbReference type="GO" id="GO:0071376">
    <property type="term" value="P:cellular response to corticotropin-releasing hormone stimulus"/>
    <property type="evidence" value="ECO:0007669"/>
    <property type="project" value="TreeGrafter"/>
</dbReference>
<dbReference type="PANTHER" id="PTHR24085:SF4">
    <property type="entry name" value="NUCLEAR HORMONE RECEPTOR HR38-RELATED"/>
    <property type="match status" value="1"/>
</dbReference>
<evidence type="ECO:0000259" key="10">
    <source>
        <dbReference type="PROSITE" id="PS51030"/>
    </source>
</evidence>
<evidence type="ECO:0000256" key="7">
    <source>
        <dbReference type="ARBA" id="ARBA00023170"/>
    </source>
</evidence>
<proteinExistence type="evidence at transcript level"/>
<dbReference type="Pfam" id="PF00105">
    <property type="entry name" value="zf-C4"/>
    <property type="match status" value="1"/>
</dbReference>
<dbReference type="PROSITE" id="PS51030">
    <property type="entry name" value="NUCLEAR_REC_DBD_2"/>
    <property type="match status" value="1"/>
</dbReference>
<keyword evidence="2" id="KW-0863">Zinc-finger</keyword>
<evidence type="ECO:0000256" key="8">
    <source>
        <dbReference type="ARBA" id="ARBA00023242"/>
    </source>
</evidence>
<gene>
    <name evidence="11" type="primary">Nr4a3</name>
</gene>
<organism evidence="11">
    <name type="scientific">Phallusia mammillata</name>
    <dbReference type="NCBI Taxonomy" id="59560"/>
    <lineage>
        <taxon>Eukaryota</taxon>
        <taxon>Metazoa</taxon>
        <taxon>Chordata</taxon>
        <taxon>Tunicata</taxon>
        <taxon>Ascidiacea</taxon>
        <taxon>Phlebobranchia</taxon>
        <taxon>Ascidiidae</taxon>
        <taxon>Phallusia</taxon>
    </lineage>
</organism>
<evidence type="ECO:0000313" key="11">
    <source>
        <dbReference type="EMBL" id="CAB3264439.1"/>
    </source>
</evidence>
<keyword evidence="6" id="KW-0804">Transcription</keyword>
<reference evidence="11" key="1">
    <citation type="submission" date="2020-04" db="EMBL/GenBank/DDBJ databases">
        <authorList>
            <person name="Neveu A P."/>
        </authorList>
    </citation>
    <scope>NUCLEOTIDE SEQUENCE</scope>
    <source>
        <tissue evidence="11">Whole embryo</tissue>
    </source>
</reference>
<dbReference type="SUPFAM" id="SSF57716">
    <property type="entry name" value="Glucocorticoid receptor-like (DNA-binding domain)"/>
    <property type="match status" value="1"/>
</dbReference>
<dbReference type="EMBL" id="LR788577">
    <property type="protein sequence ID" value="CAB3264439.1"/>
    <property type="molecule type" value="mRNA"/>
</dbReference>
<dbReference type="AlphaFoldDB" id="A0A6F9DMT5"/>
<feature type="domain" description="Nuclear receptor" evidence="10">
    <location>
        <begin position="470"/>
        <end position="545"/>
    </location>
</feature>